<proteinExistence type="predicted"/>
<protein>
    <submittedName>
        <fullName evidence="1">Uncharacterized protein</fullName>
    </submittedName>
</protein>
<organism evidence="1">
    <name type="scientific">Rhizophora mucronata</name>
    <name type="common">Asiatic mangrove</name>
    <dbReference type="NCBI Taxonomy" id="61149"/>
    <lineage>
        <taxon>Eukaryota</taxon>
        <taxon>Viridiplantae</taxon>
        <taxon>Streptophyta</taxon>
        <taxon>Embryophyta</taxon>
        <taxon>Tracheophyta</taxon>
        <taxon>Spermatophyta</taxon>
        <taxon>Magnoliopsida</taxon>
        <taxon>eudicotyledons</taxon>
        <taxon>Gunneridae</taxon>
        <taxon>Pentapetalae</taxon>
        <taxon>rosids</taxon>
        <taxon>fabids</taxon>
        <taxon>Malpighiales</taxon>
        <taxon>Rhizophoraceae</taxon>
        <taxon>Rhizophora</taxon>
    </lineage>
</organism>
<reference evidence="1" key="1">
    <citation type="submission" date="2018-02" db="EMBL/GenBank/DDBJ databases">
        <title>Rhizophora mucronata_Transcriptome.</title>
        <authorList>
            <person name="Meera S.P."/>
            <person name="Sreeshan A."/>
            <person name="Augustine A."/>
        </authorList>
    </citation>
    <scope>NUCLEOTIDE SEQUENCE</scope>
    <source>
        <tissue evidence="1">Leaf</tissue>
    </source>
</reference>
<sequence length="45" mass="5193">MSQTFFLSNKPHNIFLFPLPHKSSLQKLMDHTSTTPNTSCLFNQL</sequence>
<dbReference type="EMBL" id="GGEC01065865">
    <property type="protein sequence ID" value="MBX46349.1"/>
    <property type="molecule type" value="Transcribed_RNA"/>
</dbReference>
<name>A0A2P2NV81_RHIMU</name>
<accession>A0A2P2NV81</accession>
<evidence type="ECO:0000313" key="1">
    <source>
        <dbReference type="EMBL" id="MBX46349.1"/>
    </source>
</evidence>
<dbReference type="AlphaFoldDB" id="A0A2P2NV81"/>